<sequence length="126" mass="14582">MKNVFFFLSIAFLSFWGCASGSKVMTAEEFSEISVGETSDDIQKKHGKPYSIKRLGDNEVEYTYIERLPMGKRVLRETHYLIILKNGKVTSTQVRTFNRPVYERNSYEMQTSYKGDDEKEANKEAT</sequence>
<evidence type="ECO:0008006" key="2">
    <source>
        <dbReference type="Google" id="ProtNLM"/>
    </source>
</evidence>
<comment type="caution">
    <text evidence="1">The sequence shown here is derived from an EMBL/GenBank/DDBJ whole genome shotgun (WGS) entry which is preliminary data.</text>
</comment>
<organism evidence="1">
    <name type="scientific">marine sediment metagenome</name>
    <dbReference type="NCBI Taxonomy" id="412755"/>
    <lineage>
        <taxon>unclassified sequences</taxon>
        <taxon>metagenomes</taxon>
        <taxon>ecological metagenomes</taxon>
    </lineage>
</organism>
<proteinExistence type="predicted"/>
<dbReference type="AlphaFoldDB" id="A0A0F9FLY9"/>
<evidence type="ECO:0000313" key="1">
    <source>
        <dbReference type="EMBL" id="KKL87258.1"/>
    </source>
</evidence>
<dbReference type="EMBL" id="LAZR01020882">
    <property type="protein sequence ID" value="KKL87258.1"/>
    <property type="molecule type" value="Genomic_DNA"/>
</dbReference>
<gene>
    <name evidence="1" type="ORF">LCGC14_1936510</name>
</gene>
<accession>A0A0F9FLY9</accession>
<reference evidence="1" key="1">
    <citation type="journal article" date="2015" name="Nature">
        <title>Complex archaea that bridge the gap between prokaryotes and eukaryotes.</title>
        <authorList>
            <person name="Spang A."/>
            <person name="Saw J.H."/>
            <person name="Jorgensen S.L."/>
            <person name="Zaremba-Niedzwiedzka K."/>
            <person name="Martijn J."/>
            <person name="Lind A.E."/>
            <person name="van Eijk R."/>
            <person name="Schleper C."/>
            <person name="Guy L."/>
            <person name="Ettema T.J."/>
        </authorList>
    </citation>
    <scope>NUCLEOTIDE SEQUENCE</scope>
</reference>
<name>A0A0F9FLY9_9ZZZZ</name>
<protein>
    <recommendedName>
        <fullName evidence="2">Lipoprotein SmpA/OmlA domain-containing protein</fullName>
    </recommendedName>
</protein>